<evidence type="ECO:0000256" key="1">
    <source>
        <dbReference type="SAM" id="MobiDB-lite"/>
    </source>
</evidence>
<feature type="region of interest" description="Disordered" evidence="1">
    <location>
        <begin position="241"/>
        <end position="269"/>
    </location>
</feature>
<dbReference type="Proteomes" id="UP001430953">
    <property type="component" value="Unassembled WGS sequence"/>
</dbReference>
<reference evidence="3 4" key="1">
    <citation type="submission" date="2023-03" db="EMBL/GenBank/DDBJ databases">
        <title>High recombination rates correlate with genetic variation in Cardiocondyla obscurior ants.</title>
        <authorList>
            <person name="Errbii M."/>
        </authorList>
    </citation>
    <scope>NUCLEOTIDE SEQUENCE [LARGE SCALE GENOMIC DNA]</scope>
    <source>
        <strain evidence="3">Alpha-2009</strain>
        <tissue evidence="3">Whole body</tissue>
    </source>
</reference>
<keyword evidence="2" id="KW-1133">Transmembrane helix</keyword>
<proteinExistence type="predicted"/>
<keyword evidence="4" id="KW-1185">Reference proteome</keyword>
<dbReference type="AlphaFoldDB" id="A0AAW2EHF7"/>
<organism evidence="3 4">
    <name type="scientific">Cardiocondyla obscurior</name>
    <dbReference type="NCBI Taxonomy" id="286306"/>
    <lineage>
        <taxon>Eukaryota</taxon>
        <taxon>Metazoa</taxon>
        <taxon>Ecdysozoa</taxon>
        <taxon>Arthropoda</taxon>
        <taxon>Hexapoda</taxon>
        <taxon>Insecta</taxon>
        <taxon>Pterygota</taxon>
        <taxon>Neoptera</taxon>
        <taxon>Endopterygota</taxon>
        <taxon>Hymenoptera</taxon>
        <taxon>Apocrita</taxon>
        <taxon>Aculeata</taxon>
        <taxon>Formicoidea</taxon>
        <taxon>Formicidae</taxon>
        <taxon>Myrmicinae</taxon>
        <taxon>Cardiocondyla</taxon>
    </lineage>
</organism>
<evidence type="ECO:0000256" key="2">
    <source>
        <dbReference type="SAM" id="Phobius"/>
    </source>
</evidence>
<name>A0AAW2EHF7_9HYME</name>
<dbReference type="EMBL" id="JADYXP020000024">
    <property type="protein sequence ID" value="KAL0101067.1"/>
    <property type="molecule type" value="Genomic_DNA"/>
</dbReference>
<keyword evidence="2" id="KW-0812">Transmembrane</keyword>
<feature type="transmembrane region" description="Helical" evidence="2">
    <location>
        <begin position="123"/>
        <end position="146"/>
    </location>
</feature>
<gene>
    <name evidence="3" type="ORF">PUN28_018733</name>
</gene>
<evidence type="ECO:0000313" key="3">
    <source>
        <dbReference type="EMBL" id="KAL0101067.1"/>
    </source>
</evidence>
<protein>
    <submittedName>
        <fullName evidence="3">Uncharacterized protein</fullName>
    </submittedName>
</protein>
<sequence length="316" mass="34708">MQRRVSDLECGNILQDREKSLCTLYSVSIGQNFWLHIPAYVVVNLINILINCGRDDALPLFPNFRISLSSRSTVQARVISVAPLGIEDRDTNLDLSALDLGVEPVVRGEGDPRDSVTAEHGILVFYLSLPLSFFPLPSFFLFAWSLNVLGISFSLSFPLASPGTHRDYVMVTATKRCVAKKGWTTRRWFLENARLSLSLSLFLFLFLSLSNPAGPPGYAKKKGIGGEGWGGRVVCAISSSSFRMRSESPRSSKEKPAGDGEQGERTGSQVGMDSRSLRYITCVLPAAVLNAQLCATSCSSLAKILEGEILQQRLRR</sequence>
<feature type="compositionally biased region" description="Basic and acidic residues" evidence="1">
    <location>
        <begin position="244"/>
        <end position="264"/>
    </location>
</feature>
<comment type="caution">
    <text evidence="3">The sequence shown here is derived from an EMBL/GenBank/DDBJ whole genome shotgun (WGS) entry which is preliminary data.</text>
</comment>
<evidence type="ECO:0000313" key="4">
    <source>
        <dbReference type="Proteomes" id="UP001430953"/>
    </source>
</evidence>
<keyword evidence="2" id="KW-0472">Membrane</keyword>
<accession>A0AAW2EHF7</accession>